<evidence type="ECO:0000313" key="2">
    <source>
        <dbReference type="Proteomes" id="UP001465755"/>
    </source>
</evidence>
<evidence type="ECO:0000313" key="1">
    <source>
        <dbReference type="EMBL" id="KAK9807428.1"/>
    </source>
</evidence>
<dbReference type="Proteomes" id="UP001465755">
    <property type="component" value="Unassembled WGS sequence"/>
</dbReference>
<name>A0AAW1PGY5_9CHLO</name>
<reference evidence="1 2" key="1">
    <citation type="journal article" date="2024" name="Nat. Commun.">
        <title>Phylogenomics reveals the evolutionary origins of lichenization in chlorophyte algae.</title>
        <authorList>
            <person name="Puginier C."/>
            <person name="Libourel C."/>
            <person name="Otte J."/>
            <person name="Skaloud P."/>
            <person name="Haon M."/>
            <person name="Grisel S."/>
            <person name="Petersen M."/>
            <person name="Berrin J.G."/>
            <person name="Delaux P.M."/>
            <person name="Dal Grande F."/>
            <person name="Keller J."/>
        </authorList>
    </citation>
    <scope>NUCLEOTIDE SEQUENCE [LARGE SCALE GENOMIC DNA]</scope>
    <source>
        <strain evidence="1 2">SAG 2036</strain>
    </source>
</reference>
<keyword evidence="2" id="KW-1185">Reference proteome</keyword>
<comment type="caution">
    <text evidence="1">The sequence shown here is derived from an EMBL/GenBank/DDBJ whole genome shotgun (WGS) entry which is preliminary data.</text>
</comment>
<gene>
    <name evidence="1" type="ORF">WJX73_005476</name>
</gene>
<organism evidence="1 2">
    <name type="scientific">Symbiochloris irregularis</name>
    <dbReference type="NCBI Taxonomy" id="706552"/>
    <lineage>
        <taxon>Eukaryota</taxon>
        <taxon>Viridiplantae</taxon>
        <taxon>Chlorophyta</taxon>
        <taxon>core chlorophytes</taxon>
        <taxon>Trebouxiophyceae</taxon>
        <taxon>Trebouxiales</taxon>
        <taxon>Trebouxiaceae</taxon>
        <taxon>Symbiochloris</taxon>
    </lineage>
</organism>
<sequence>METKGESRKCASPIEHTSNTKAICKNWLHDELRVEWLASPEHLDGFYLLCPKKQRELILLPKDGYQRNGTKHLTNRELVNSLDAWKAILGIALQLGAQLERISTRFCPI</sequence>
<dbReference type="AlphaFoldDB" id="A0AAW1PGY5"/>
<proteinExistence type="predicted"/>
<protein>
    <submittedName>
        <fullName evidence="1">Uncharacterized protein</fullName>
    </submittedName>
</protein>
<dbReference type="EMBL" id="JALJOQ010000030">
    <property type="protein sequence ID" value="KAK9807428.1"/>
    <property type="molecule type" value="Genomic_DNA"/>
</dbReference>
<accession>A0AAW1PGY5</accession>